<dbReference type="Proteomes" id="UP000467840">
    <property type="component" value="Chromosome 9"/>
</dbReference>
<organism evidence="4 5">
    <name type="scientific">Hevea brasiliensis</name>
    <name type="common">Para rubber tree</name>
    <name type="synonym">Siphonia brasiliensis</name>
    <dbReference type="NCBI Taxonomy" id="3981"/>
    <lineage>
        <taxon>Eukaryota</taxon>
        <taxon>Viridiplantae</taxon>
        <taxon>Streptophyta</taxon>
        <taxon>Embryophyta</taxon>
        <taxon>Tracheophyta</taxon>
        <taxon>Spermatophyta</taxon>
        <taxon>Magnoliopsida</taxon>
        <taxon>eudicotyledons</taxon>
        <taxon>Gunneridae</taxon>
        <taxon>Pentapetalae</taxon>
        <taxon>rosids</taxon>
        <taxon>fabids</taxon>
        <taxon>Malpighiales</taxon>
        <taxon>Euphorbiaceae</taxon>
        <taxon>Crotonoideae</taxon>
        <taxon>Micrandreae</taxon>
        <taxon>Hevea</taxon>
    </lineage>
</organism>
<evidence type="ECO:0000313" key="4">
    <source>
        <dbReference type="EMBL" id="KAF2324459.1"/>
    </source>
</evidence>
<evidence type="ECO:0000313" key="3">
    <source>
        <dbReference type="EMBL" id="KAF2306953.1"/>
    </source>
</evidence>
<reference evidence="4 5" key="1">
    <citation type="journal article" date="2020" name="Mol. Plant">
        <title>The Chromosome-Based Rubber Tree Genome Provides New Insights into Spurge Genome Evolution and Rubber Biosynthesis.</title>
        <authorList>
            <person name="Liu J."/>
            <person name="Shi C."/>
            <person name="Shi C.C."/>
            <person name="Li W."/>
            <person name="Zhang Q.J."/>
            <person name="Zhang Y."/>
            <person name="Li K."/>
            <person name="Lu H.F."/>
            <person name="Shi C."/>
            <person name="Zhu S.T."/>
            <person name="Xiao Z.Y."/>
            <person name="Nan H."/>
            <person name="Yue Y."/>
            <person name="Zhu X.G."/>
            <person name="Wu Y."/>
            <person name="Hong X.N."/>
            <person name="Fan G.Y."/>
            <person name="Tong Y."/>
            <person name="Zhang D."/>
            <person name="Mao C.L."/>
            <person name="Liu Y.L."/>
            <person name="Hao S.J."/>
            <person name="Liu W.Q."/>
            <person name="Lv M.Q."/>
            <person name="Zhang H.B."/>
            <person name="Liu Y."/>
            <person name="Hu-Tang G.R."/>
            <person name="Wang J.P."/>
            <person name="Wang J.H."/>
            <person name="Sun Y.H."/>
            <person name="Ni S.B."/>
            <person name="Chen W.B."/>
            <person name="Zhang X.C."/>
            <person name="Jiao Y.N."/>
            <person name="Eichler E.E."/>
            <person name="Li G.H."/>
            <person name="Liu X."/>
            <person name="Gao L.Z."/>
        </authorList>
    </citation>
    <scope>NUCLEOTIDE SEQUENCE [LARGE SCALE GENOMIC DNA]</scope>
    <source>
        <strain evidence="5">cv. GT1</strain>
        <tissue evidence="4">Leaf</tissue>
    </source>
</reference>
<dbReference type="AlphaFoldDB" id="A0A6A6NH21"/>
<feature type="domain" description="Retrovirus-related Pol polyprotein from transposon TNT 1-94-like beta-barrel" evidence="2">
    <location>
        <begin position="17"/>
        <end position="68"/>
    </location>
</feature>
<dbReference type="EMBL" id="JAAGAX010000001">
    <property type="protein sequence ID" value="KAF2324459.1"/>
    <property type="molecule type" value="Genomic_DNA"/>
</dbReference>
<name>A0A6A6NH21_HEVBR</name>
<gene>
    <name evidence="4" type="ORF">GH714_014445</name>
    <name evidence="3" type="ORF">GH714_022724</name>
</gene>
<dbReference type="EMBL" id="JAAGAX010000008">
    <property type="protein sequence ID" value="KAF2306953.1"/>
    <property type="molecule type" value="Genomic_DNA"/>
</dbReference>
<sequence length="136" mass="15458">MALATACNEVVNYKDDWIVDSGCSNHMTGDTGKLSDMLEYKGSRDVVTADNSKLLITHIASGNFMVFKPHDVKVYRSLKATSELIMEGKWFELVYLMTAQIAYVDKTRKNETVDLWHARLGHVSYQKLEVMMKKSC</sequence>
<dbReference type="Pfam" id="PF13976">
    <property type="entry name" value="gag_pre-integrs"/>
    <property type="match status" value="1"/>
</dbReference>
<dbReference type="Proteomes" id="UP000467840">
    <property type="component" value="Chromosome 5"/>
</dbReference>
<dbReference type="InterPro" id="IPR054722">
    <property type="entry name" value="PolX-like_BBD"/>
</dbReference>
<proteinExistence type="predicted"/>
<keyword evidence="5" id="KW-1185">Reference proteome</keyword>
<dbReference type="Pfam" id="PF22936">
    <property type="entry name" value="Pol_BBD"/>
    <property type="match status" value="1"/>
</dbReference>
<evidence type="ECO:0000259" key="1">
    <source>
        <dbReference type="Pfam" id="PF13976"/>
    </source>
</evidence>
<feature type="domain" description="GAG-pre-integrase" evidence="1">
    <location>
        <begin position="108"/>
        <end position="135"/>
    </location>
</feature>
<accession>A0A6A6NH21</accession>
<comment type="caution">
    <text evidence="4">The sequence shown here is derived from an EMBL/GenBank/DDBJ whole genome shotgun (WGS) entry which is preliminary data.</text>
</comment>
<evidence type="ECO:0000313" key="5">
    <source>
        <dbReference type="Proteomes" id="UP000467840"/>
    </source>
</evidence>
<protein>
    <submittedName>
        <fullName evidence="4">Uncharacterized protein</fullName>
    </submittedName>
</protein>
<evidence type="ECO:0000259" key="2">
    <source>
        <dbReference type="Pfam" id="PF22936"/>
    </source>
</evidence>
<dbReference type="InterPro" id="IPR025724">
    <property type="entry name" value="GAG-pre-integrase_dom"/>
</dbReference>